<sequence>MGFLRRLCPCFNPKPSSPPPLPRSSPLVIKREPRATPRALPSSRTTPVPTSSPRHPRRLRRHRRTHLARHTPAASDYHTLPSNLFQGPALPSGPIPSSTRFIPSQDHRVPVPSPVVSPQSRRTIRRRTSEAHIQTYQPGSFGPPIVATGPPLQEQWINVGKKKFVYSNADVIWRSNERRVHWGGSQAGSGHNRGEIFNRRYPAYSSRQNPPNSQDSPQLPPAPLLRPVNLPDTDTNVFMSQAPYLSPNQAQIHPALRIASSYEPSLCIHWDILHPPRTSTIHDHQASPNTARLDFNSSAAIPSLYRIHITIETPELKVWMQQWGAIHVTSSVNTYVTLGDVLRTIYEYFHTPLTQEDLTAISPGPWRGILEQARRERFRSEQVISGSVRERDFVRADLLNGNSLFAGLRWNEESGRIYCWELILSGHTS</sequence>
<feature type="region of interest" description="Disordered" evidence="1">
    <location>
        <begin position="11"/>
        <end position="63"/>
    </location>
</feature>
<dbReference type="Pfam" id="PF20415">
    <property type="entry name" value="DUF6699"/>
    <property type="match status" value="1"/>
</dbReference>
<feature type="compositionally biased region" description="Low complexity" evidence="1">
    <location>
        <begin position="41"/>
        <end position="53"/>
    </location>
</feature>
<evidence type="ECO:0000313" key="4">
    <source>
        <dbReference type="Proteomes" id="UP001163828"/>
    </source>
</evidence>
<proteinExistence type="predicted"/>
<feature type="compositionally biased region" description="Polar residues" evidence="1">
    <location>
        <begin position="205"/>
        <end position="217"/>
    </location>
</feature>
<feature type="region of interest" description="Disordered" evidence="1">
    <location>
        <begin position="203"/>
        <end position="227"/>
    </location>
</feature>
<comment type="caution">
    <text evidence="3">The sequence shown here is derived from an EMBL/GenBank/DDBJ whole genome shotgun (WGS) entry which is preliminary data.</text>
</comment>
<feature type="region of interest" description="Disordered" evidence="1">
    <location>
        <begin position="102"/>
        <end position="125"/>
    </location>
</feature>
<evidence type="ECO:0000256" key="1">
    <source>
        <dbReference type="SAM" id="MobiDB-lite"/>
    </source>
</evidence>
<accession>A0ABQ8QII8</accession>
<dbReference type="InterPro" id="IPR046522">
    <property type="entry name" value="DUF6699"/>
</dbReference>
<keyword evidence="4" id="KW-1185">Reference proteome</keyword>
<evidence type="ECO:0000313" key="3">
    <source>
        <dbReference type="EMBL" id="KAJ3998407.1"/>
    </source>
</evidence>
<protein>
    <recommendedName>
        <fullName evidence="2">DUF6699 domain-containing protein</fullName>
    </recommendedName>
</protein>
<evidence type="ECO:0000259" key="2">
    <source>
        <dbReference type="Pfam" id="PF20415"/>
    </source>
</evidence>
<feature type="compositionally biased region" description="Basic residues" evidence="1">
    <location>
        <begin position="54"/>
        <end position="63"/>
    </location>
</feature>
<reference evidence="3" key="1">
    <citation type="submission" date="2022-08" db="EMBL/GenBank/DDBJ databases">
        <authorList>
            <consortium name="DOE Joint Genome Institute"/>
            <person name="Min B."/>
            <person name="Riley R."/>
            <person name="Sierra-Patev S."/>
            <person name="Naranjo-Ortiz M."/>
            <person name="Looney B."/>
            <person name="Konkel Z."/>
            <person name="Slot J.C."/>
            <person name="Sakamoto Y."/>
            <person name="Steenwyk J.L."/>
            <person name="Rokas A."/>
            <person name="Carro J."/>
            <person name="Camarero S."/>
            <person name="Ferreira P."/>
            <person name="Molpeceres G."/>
            <person name="Ruiz-Duenas F.J."/>
            <person name="Serrano A."/>
            <person name="Henrissat B."/>
            <person name="Drula E."/>
            <person name="Hughes K.W."/>
            <person name="Mata J.L."/>
            <person name="Ishikawa N.K."/>
            <person name="Vargas-Isla R."/>
            <person name="Ushijima S."/>
            <person name="Smith C.A."/>
            <person name="Ahrendt S."/>
            <person name="Andreopoulos W."/>
            <person name="He G."/>
            <person name="Labutti K."/>
            <person name="Lipzen A."/>
            <person name="Ng V."/>
            <person name="Sandor L."/>
            <person name="Barry K."/>
            <person name="Martinez A.T."/>
            <person name="Xiao Y."/>
            <person name="Gibbons J.G."/>
            <person name="Terashima K."/>
            <person name="Hibbett D.S."/>
            <person name="Grigoriev I.V."/>
        </authorList>
    </citation>
    <scope>NUCLEOTIDE SEQUENCE</scope>
    <source>
        <strain evidence="3">TFB10827</strain>
    </source>
</reference>
<gene>
    <name evidence="3" type="ORF">F5050DRAFT_1227136</name>
</gene>
<organism evidence="3 4">
    <name type="scientific">Lentinula boryana</name>
    <dbReference type="NCBI Taxonomy" id="40481"/>
    <lineage>
        <taxon>Eukaryota</taxon>
        <taxon>Fungi</taxon>
        <taxon>Dikarya</taxon>
        <taxon>Basidiomycota</taxon>
        <taxon>Agaricomycotina</taxon>
        <taxon>Agaricomycetes</taxon>
        <taxon>Agaricomycetidae</taxon>
        <taxon>Agaricales</taxon>
        <taxon>Marasmiineae</taxon>
        <taxon>Omphalotaceae</taxon>
        <taxon>Lentinula</taxon>
    </lineage>
</organism>
<name>A0ABQ8QII8_9AGAR</name>
<feature type="domain" description="DUF6699" evidence="2">
    <location>
        <begin position="268"/>
        <end position="409"/>
    </location>
</feature>
<dbReference type="Proteomes" id="UP001163828">
    <property type="component" value="Unassembled WGS sequence"/>
</dbReference>
<dbReference type="EMBL" id="MU790559">
    <property type="protein sequence ID" value="KAJ3998407.1"/>
    <property type="molecule type" value="Genomic_DNA"/>
</dbReference>